<evidence type="ECO:0000313" key="2">
    <source>
        <dbReference type="EMBL" id="MPC54046.1"/>
    </source>
</evidence>
<comment type="caution">
    <text evidence="2">The sequence shown here is derived from an EMBL/GenBank/DDBJ whole genome shotgun (WGS) entry which is preliminary data.</text>
</comment>
<gene>
    <name evidence="2" type="ORF">E2C01_047953</name>
</gene>
<dbReference type="EMBL" id="VSRR010012066">
    <property type="protein sequence ID" value="MPC54046.1"/>
    <property type="molecule type" value="Genomic_DNA"/>
</dbReference>
<organism evidence="2 3">
    <name type="scientific">Portunus trituberculatus</name>
    <name type="common">Swimming crab</name>
    <name type="synonym">Neptunus trituberculatus</name>
    <dbReference type="NCBI Taxonomy" id="210409"/>
    <lineage>
        <taxon>Eukaryota</taxon>
        <taxon>Metazoa</taxon>
        <taxon>Ecdysozoa</taxon>
        <taxon>Arthropoda</taxon>
        <taxon>Crustacea</taxon>
        <taxon>Multicrustacea</taxon>
        <taxon>Malacostraca</taxon>
        <taxon>Eumalacostraca</taxon>
        <taxon>Eucarida</taxon>
        <taxon>Decapoda</taxon>
        <taxon>Pleocyemata</taxon>
        <taxon>Brachyura</taxon>
        <taxon>Eubrachyura</taxon>
        <taxon>Portunoidea</taxon>
        <taxon>Portunidae</taxon>
        <taxon>Portuninae</taxon>
        <taxon>Portunus</taxon>
    </lineage>
</organism>
<protein>
    <submittedName>
        <fullName evidence="2">Uncharacterized protein</fullName>
    </submittedName>
</protein>
<keyword evidence="3" id="KW-1185">Reference proteome</keyword>
<feature type="compositionally biased region" description="Pro residues" evidence="1">
    <location>
        <begin position="1"/>
        <end position="12"/>
    </location>
</feature>
<name>A0A5B7G996_PORTR</name>
<feature type="compositionally biased region" description="Low complexity" evidence="1">
    <location>
        <begin position="13"/>
        <end position="23"/>
    </location>
</feature>
<sequence length="23" mass="2250">MLPTASPAPPSPATLLPTASLIC</sequence>
<evidence type="ECO:0000313" key="3">
    <source>
        <dbReference type="Proteomes" id="UP000324222"/>
    </source>
</evidence>
<reference evidence="2 3" key="1">
    <citation type="submission" date="2019-05" db="EMBL/GenBank/DDBJ databases">
        <title>Another draft genome of Portunus trituberculatus and its Hox gene families provides insights of decapod evolution.</title>
        <authorList>
            <person name="Jeong J.-H."/>
            <person name="Song I."/>
            <person name="Kim S."/>
            <person name="Choi T."/>
            <person name="Kim D."/>
            <person name="Ryu S."/>
            <person name="Kim W."/>
        </authorList>
    </citation>
    <scope>NUCLEOTIDE SEQUENCE [LARGE SCALE GENOMIC DNA]</scope>
    <source>
        <tissue evidence="2">Muscle</tissue>
    </source>
</reference>
<dbReference type="Proteomes" id="UP000324222">
    <property type="component" value="Unassembled WGS sequence"/>
</dbReference>
<proteinExistence type="predicted"/>
<dbReference type="AlphaFoldDB" id="A0A5B7G996"/>
<feature type="region of interest" description="Disordered" evidence="1">
    <location>
        <begin position="1"/>
        <end position="23"/>
    </location>
</feature>
<accession>A0A5B7G996</accession>
<evidence type="ECO:0000256" key="1">
    <source>
        <dbReference type="SAM" id="MobiDB-lite"/>
    </source>
</evidence>